<gene>
    <name evidence="10" type="primary">Dvir\GJ16905</name>
    <name evidence="10" type="ORF">Dvir_GJ16905</name>
</gene>
<dbReference type="InParanoid" id="B4M732"/>
<evidence type="ECO:0000256" key="8">
    <source>
        <dbReference type="RuleBase" id="RU366017"/>
    </source>
</evidence>
<sequence length="529" mass="60599">MKVFKLSVWVKLVAWFLLAAFGIKLLSLMTERTERITNSPVRHAAKLIGAGAVYGAPPVPPPPPPPQPEHRPKATRTTKPINEPLELEQLLRANSARNWSLNDNCAPYPRFEDLHIENLYYQFTMGGNVSYYLMSAYYDRRLAIDTTPSVVLLGMISSLSGPFERAFCQLWYEQSAWPELVDMERHVFGWFDSWGIGPDHVYPVLLTCPLVGTAREHRVPQLVSLVFGDRCARPCNALRVHYEAPQRRRATRFGVCVKDLQFPTEDMSERFVEWLELMRLMGAERVIAYDLGGQTLLPNTMRTLKHYAKQDGLLQLLPFRLLEGHPKPAANYGLSKRLNEVLMYNDCLYRNMYEFDYLAVMDVDEVIMPLGKLHNWTALVELLDTNNSRNSNSKSESAENCYAKCSLCFRNVYFSRELPQDGTPPASFYMLRHVQRVAEHLDANSAIKCLHATAYVTMVHNHFPLGWRGACGPHDVPTAIGQMQHYREPDIKQTLKEPPPVRDDNIWRFKEQLISNALAVHRQLGWSLP</sequence>
<keyword evidence="4 8" id="KW-0808">Transferase</keyword>
<dbReference type="AlphaFoldDB" id="B4M732"/>
<evidence type="ECO:0000256" key="6">
    <source>
        <dbReference type="ARBA" id="ARBA00022989"/>
    </source>
</evidence>
<comment type="similarity">
    <text evidence="2 8">Belongs to the glycosyltransferase 92 family.</text>
</comment>
<dbReference type="EC" id="2.4.1.-" evidence="8"/>
<name>B4M732_DROVI</name>
<organism evidence="10 11">
    <name type="scientific">Drosophila virilis</name>
    <name type="common">Fruit fly</name>
    <dbReference type="NCBI Taxonomy" id="7244"/>
    <lineage>
        <taxon>Eukaryota</taxon>
        <taxon>Metazoa</taxon>
        <taxon>Ecdysozoa</taxon>
        <taxon>Arthropoda</taxon>
        <taxon>Hexapoda</taxon>
        <taxon>Insecta</taxon>
        <taxon>Pterygota</taxon>
        <taxon>Neoptera</taxon>
        <taxon>Endopterygota</taxon>
        <taxon>Diptera</taxon>
        <taxon>Brachycera</taxon>
        <taxon>Muscomorpha</taxon>
        <taxon>Ephydroidea</taxon>
        <taxon>Drosophilidae</taxon>
        <taxon>Drosophila</taxon>
    </lineage>
</organism>
<protein>
    <recommendedName>
        <fullName evidence="8">Glycosyltransferase family 92 protein</fullName>
        <ecNumber evidence="8">2.4.1.-</ecNumber>
    </recommendedName>
</protein>
<evidence type="ECO:0000313" key="11">
    <source>
        <dbReference type="Proteomes" id="UP000008792"/>
    </source>
</evidence>
<dbReference type="Pfam" id="PF01697">
    <property type="entry name" value="Glyco_transf_92"/>
    <property type="match status" value="1"/>
</dbReference>
<dbReference type="EMBL" id="CH940653">
    <property type="protein sequence ID" value="EDW62599.1"/>
    <property type="molecule type" value="Genomic_DNA"/>
</dbReference>
<dbReference type="OrthoDB" id="2017643at2759"/>
<dbReference type="OMA" id="CLHATAY"/>
<dbReference type="GO" id="GO:0016020">
    <property type="term" value="C:membrane"/>
    <property type="evidence" value="ECO:0007669"/>
    <property type="project" value="UniProtKB-SubCell"/>
</dbReference>
<dbReference type="PANTHER" id="PTHR21461:SF83">
    <property type="entry name" value="GLYCOSYLTRANSFERASE FAMILY 92 PROTEIN"/>
    <property type="match status" value="1"/>
</dbReference>
<keyword evidence="11" id="KW-1185">Reference proteome</keyword>
<dbReference type="KEGG" id="dvi:6633709"/>
<evidence type="ECO:0000256" key="5">
    <source>
        <dbReference type="ARBA" id="ARBA00022692"/>
    </source>
</evidence>
<evidence type="ECO:0000256" key="9">
    <source>
        <dbReference type="SAM" id="MobiDB-lite"/>
    </source>
</evidence>
<dbReference type="HOGENOM" id="CLU_028069_0_0_1"/>
<feature type="region of interest" description="Disordered" evidence="9">
    <location>
        <begin position="56"/>
        <end position="79"/>
    </location>
</feature>
<evidence type="ECO:0000313" key="10">
    <source>
        <dbReference type="EMBL" id="EDW62599.1"/>
    </source>
</evidence>
<keyword evidence="5" id="KW-0812">Transmembrane</keyword>
<evidence type="ECO:0000256" key="3">
    <source>
        <dbReference type="ARBA" id="ARBA00022676"/>
    </source>
</evidence>
<evidence type="ECO:0000256" key="1">
    <source>
        <dbReference type="ARBA" id="ARBA00004167"/>
    </source>
</evidence>
<dbReference type="GO" id="GO:0005737">
    <property type="term" value="C:cytoplasm"/>
    <property type="evidence" value="ECO:0007669"/>
    <property type="project" value="TreeGrafter"/>
</dbReference>
<dbReference type="InterPro" id="IPR008166">
    <property type="entry name" value="Glyco_transf_92"/>
</dbReference>
<feature type="compositionally biased region" description="Pro residues" evidence="9">
    <location>
        <begin position="57"/>
        <end position="67"/>
    </location>
</feature>
<accession>B4M732</accession>
<dbReference type="PANTHER" id="PTHR21461">
    <property type="entry name" value="GLYCOSYLTRANSFERASE FAMILY 92 PROTEIN"/>
    <property type="match status" value="1"/>
</dbReference>
<keyword evidence="3 8" id="KW-0328">Glycosyltransferase</keyword>
<keyword evidence="6" id="KW-1133">Transmembrane helix</keyword>
<proteinExistence type="inferred from homology"/>
<dbReference type="PhylomeDB" id="B4M732"/>
<reference evidence="10 11" key="1">
    <citation type="journal article" date="2007" name="Nature">
        <title>Evolution of genes and genomes on the Drosophila phylogeny.</title>
        <authorList>
            <consortium name="Drosophila 12 Genomes Consortium"/>
            <person name="Clark A.G."/>
            <person name="Eisen M.B."/>
            <person name="Smith D.R."/>
            <person name="Bergman C.M."/>
            <person name="Oliver B."/>
            <person name="Markow T.A."/>
            <person name="Kaufman T.C."/>
            <person name="Kellis M."/>
            <person name="Gelbart W."/>
            <person name="Iyer V.N."/>
            <person name="Pollard D.A."/>
            <person name="Sackton T.B."/>
            <person name="Larracuente A.M."/>
            <person name="Singh N.D."/>
            <person name="Abad J.P."/>
            <person name="Abt D.N."/>
            <person name="Adryan B."/>
            <person name="Aguade M."/>
            <person name="Akashi H."/>
            <person name="Anderson W.W."/>
            <person name="Aquadro C.F."/>
            <person name="Ardell D.H."/>
            <person name="Arguello R."/>
            <person name="Artieri C.G."/>
            <person name="Barbash D.A."/>
            <person name="Barker D."/>
            <person name="Barsanti P."/>
            <person name="Batterham P."/>
            <person name="Batzoglou S."/>
            <person name="Begun D."/>
            <person name="Bhutkar A."/>
            <person name="Blanco E."/>
            <person name="Bosak S.A."/>
            <person name="Bradley R.K."/>
            <person name="Brand A.D."/>
            <person name="Brent M.R."/>
            <person name="Brooks A.N."/>
            <person name="Brown R.H."/>
            <person name="Butlin R.K."/>
            <person name="Caggese C."/>
            <person name="Calvi B.R."/>
            <person name="Bernardo de Carvalho A."/>
            <person name="Caspi A."/>
            <person name="Castrezana S."/>
            <person name="Celniker S.E."/>
            <person name="Chang J.L."/>
            <person name="Chapple C."/>
            <person name="Chatterji S."/>
            <person name="Chinwalla A."/>
            <person name="Civetta A."/>
            <person name="Clifton S.W."/>
            <person name="Comeron J.M."/>
            <person name="Costello J.C."/>
            <person name="Coyne J.A."/>
            <person name="Daub J."/>
            <person name="David R.G."/>
            <person name="Delcher A.L."/>
            <person name="Delehaunty K."/>
            <person name="Do C.B."/>
            <person name="Ebling H."/>
            <person name="Edwards K."/>
            <person name="Eickbush T."/>
            <person name="Evans J.D."/>
            <person name="Filipski A."/>
            <person name="Findeiss S."/>
            <person name="Freyhult E."/>
            <person name="Fulton L."/>
            <person name="Fulton R."/>
            <person name="Garcia A.C."/>
            <person name="Gardiner A."/>
            <person name="Garfield D.A."/>
            <person name="Garvin B.E."/>
            <person name="Gibson G."/>
            <person name="Gilbert D."/>
            <person name="Gnerre S."/>
            <person name="Godfrey J."/>
            <person name="Good R."/>
            <person name="Gotea V."/>
            <person name="Gravely B."/>
            <person name="Greenberg A.J."/>
            <person name="Griffiths-Jones S."/>
            <person name="Gross S."/>
            <person name="Guigo R."/>
            <person name="Gustafson E.A."/>
            <person name="Haerty W."/>
            <person name="Hahn M.W."/>
            <person name="Halligan D.L."/>
            <person name="Halpern A.L."/>
            <person name="Halter G.M."/>
            <person name="Han M.V."/>
            <person name="Heger A."/>
            <person name="Hillier L."/>
            <person name="Hinrichs A.S."/>
            <person name="Holmes I."/>
            <person name="Hoskins R.A."/>
            <person name="Hubisz M.J."/>
            <person name="Hultmark D."/>
            <person name="Huntley M.A."/>
            <person name="Jaffe D.B."/>
            <person name="Jagadeeshan S."/>
            <person name="Jeck W.R."/>
            <person name="Johnson J."/>
            <person name="Jones C.D."/>
            <person name="Jordan W.C."/>
            <person name="Karpen G.H."/>
            <person name="Kataoka E."/>
            <person name="Keightley P.D."/>
            <person name="Kheradpour P."/>
            <person name="Kirkness E.F."/>
            <person name="Koerich L.B."/>
            <person name="Kristiansen K."/>
            <person name="Kudrna D."/>
            <person name="Kulathinal R.J."/>
            <person name="Kumar S."/>
            <person name="Kwok R."/>
            <person name="Lander E."/>
            <person name="Langley C.H."/>
            <person name="Lapoint R."/>
            <person name="Lazzaro B.P."/>
            <person name="Lee S.J."/>
            <person name="Levesque L."/>
            <person name="Li R."/>
            <person name="Lin C.F."/>
            <person name="Lin M.F."/>
            <person name="Lindblad-Toh K."/>
            <person name="Llopart A."/>
            <person name="Long M."/>
            <person name="Low L."/>
            <person name="Lozovsky E."/>
            <person name="Lu J."/>
            <person name="Luo M."/>
            <person name="Machado C.A."/>
            <person name="Makalowski W."/>
            <person name="Marzo M."/>
            <person name="Matsuda M."/>
            <person name="Matzkin L."/>
            <person name="McAllister B."/>
            <person name="McBride C.S."/>
            <person name="McKernan B."/>
            <person name="McKernan K."/>
            <person name="Mendez-Lago M."/>
            <person name="Minx P."/>
            <person name="Mollenhauer M.U."/>
            <person name="Montooth K."/>
            <person name="Mount S.M."/>
            <person name="Mu X."/>
            <person name="Myers E."/>
            <person name="Negre B."/>
            <person name="Newfeld S."/>
            <person name="Nielsen R."/>
            <person name="Noor M.A."/>
            <person name="O'Grady P."/>
            <person name="Pachter L."/>
            <person name="Papaceit M."/>
            <person name="Parisi M.J."/>
            <person name="Parisi M."/>
            <person name="Parts L."/>
            <person name="Pedersen J.S."/>
            <person name="Pesole G."/>
            <person name="Phillippy A.M."/>
            <person name="Ponting C.P."/>
            <person name="Pop M."/>
            <person name="Porcelli D."/>
            <person name="Powell J.R."/>
            <person name="Prohaska S."/>
            <person name="Pruitt K."/>
            <person name="Puig M."/>
            <person name="Quesneville H."/>
            <person name="Ram K.R."/>
            <person name="Rand D."/>
            <person name="Rasmussen M.D."/>
            <person name="Reed L.K."/>
            <person name="Reenan R."/>
            <person name="Reily A."/>
            <person name="Remington K.A."/>
            <person name="Rieger T.T."/>
            <person name="Ritchie M.G."/>
            <person name="Robin C."/>
            <person name="Rogers Y.H."/>
            <person name="Rohde C."/>
            <person name="Rozas J."/>
            <person name="Rubenfield M.J."/>
            <person name="Ruiz A."/>
            <person name="Russo S."/>
            <person name="Salzberg S.L."/>
            <person name="Sanchez-Gracia A."/>
            <person name="Saranga D.J."/>
            <person name="Sato H."/>
            <person name="Schaeffer S.W."/>
            <person name="Schatz M.C."/>
            <person name="Schlenke T."/>
            <person name="Schwartz R."/>
            <person name="Segarra C."/>
            <person name="Singh R.S."/>
            <person name="Sirot L."/>
            <person name="Sirota M."/>
            <person name="Sisneros N.B."/>
            <person name="Smith C.D."/>
            <person name="Smith T.F."/>
            <person name="Spieth J."/>
            <person name="Stage D.E."/>
            <person name="Stark A."/>
            <person name="Stephan W."/>
            <person name="Strausberg R.L."/>
            <person name="Strempel S."/>
            <person name="Sturgill D."/>
            <person name="Sutton G."/>
            <person name="Sutton G.G."/>
            <person name="Tao W."/>
            <person name="Teichmann S."/>
            <person name="Tobari Y.N."/>
            <person name="Tomimura Y."/>
            <person name="Tsolas J.M."/>
            <person name="Valente V.L."/>
            <person name="Venter E."/>
            <person name="Venter J.C."/>
            <person name="Vicario S."/>
            <person name="Vieira F.G."/>
            <person name="Vilella A.J."/>
            <person name="Villasante A."/>
            <person name="Walenz B."/>
            <person name="Wang J."/>
            <person name="Wasserman M."/>
            <person name="Watts T."/>
            <person name="Wilson D."/>
            <person name="Wilson R.K."/>
            <person name="Wing R.A."/>
            <person name="Wolfner M.F."/>
            <person name="Wong A."/>
            <person name="Wong G.K."/>
            <person name="Wu C.I."/>
            <person name="Wu G."/>
            <person name="Yamamoto D."/>
            <person name="Yang H.P."/>
            <person name="Yang S.P."/>
            <person name="Yorke J.A."/>
            <person name="Yoshida K."/>
            <person name="Zdobnov E."/>
            <person name="Zhang P."/>
            <person name="Zhang Y."/>
            <person name="Zimin A.V."/>
            <person name="Baldwin J."/>
            <person name="Abdouelleil A."/>
            <person name="Abdulkadir J."/>
            <person name="Abebe A."/>
            <person name="Abera B."/>
            <person name="Abreu J."/>
            <person name="Acer S.C."/>
            <person name="Aftuck L."/>
            <person name="Alexander A."/>
            <person name="An P."/>
            <person name="Anderson E."/>
            <person name="Anderson S."/>
            <person name="Arachi H."/>
            <person name="Azer M."/>
            <person name="Bachantsang P."/>
            <person name="Barry A."/>
            <person name="Bayul T."/>
            <person name="Berlin A."/>
            <person name="Bessette D."/>
            <person name="Bloom T."/>
            <person name="Blye J."/>
            <person name="Boguslavskiy L."/>
            <person name="Bonnet C."/>
            <person name="Boukhgalter B."/>
            <person name="Bourzgui I."/>
            <person name="Brown A."/>
            <person name="Cahill P."/>
            <person name="Channer S."/>
            <person name="Cheshatsang Y."/>
            <person name="Chuda L."/>
            <person name="Citroen M."/>
            <person name="Collymore A."/>
            <person name="Cooke P."/>
            <person name="Costello M."/>
            <person name="D'Aco K."/>
            <person name="Daza R."/>
            <person name="De Haan G."/>
            <person name="DeGray S."/>
            <person name="DeMaso C."/>
            <person name="Dhargay N."/>
            <person name="Dooley K."/>
            <person name="Dooley E."/>
            <person name="Doricent M."/>
            <person name="Dorje P."/>
            <person name="Dorjee K."/>
            <person name="Dupes A."/>
            <person name="Elong R."/>
            <person name="Falk J."/>
            <person name="Farina A."/>
            <person name="Faro S."/>
            <person name="Ferguson D."/>
            <person name="Fisher S."/>
            <person name="Foley C.D."/>
            <person name="Franke A."/>
            <person name="Friedrich D."/>
            <person name="Gadbois L."/>
            <person name="Gearin G."/>
            <person name="Gearin C.R."/>
            <person name="Giannoukos G."/>
            <person name="Goode T."/>
            <person name="Graham J."/>
            <person name="Grandbois E."/>
            <person name="Grewal S."/>
            <person name="Gyaltsen K."/>
            <person name="Hafez N."/>
            <person name="Hagos B."/>
            <person name="Hall J."/>
            <person name="Henson C."/>
            <person name="Hollinger A."/>
            <person name="Honan T."/>
            <person name="Huard M.D."/>
            <person name="Hughes L."/>
            <person name="Hurhula B."/>
            <person name="Husby M.E."/>
            <person name="Kamat A."/>
            <person name="Kanga B."/>
            <person name="Kashin S."/>
            <person name="Khazanovich D."/>
            <person name="Kisner P."/>
            <person name="Lance K."/>
            <person name="Lara M."/>
            <person name="Lee W."/>
            <person name="Lennon N."/>
            <person name="Letendre F."/>
            <person name="LeVine R."/>
            <person name="Lipovsky A."/>
            <person name="Liu X."/>
            <person name="Liu J."/>
            <person name="Liu S."/>
            <person name="Lokyitsang T."/>
            <person name="Lokyitsang Y."/>
            <person name="Lubonja R."/>
            <person name="Lui A."/>
            <person name="MacDonald P."/>
            <person name="Magnisalis V."/>
            <person name="Maru K."/>
            <person name="Matthews C."/>
            <person name="McCusker W."/>
            <person name="McDonough S."/>
            <person name="Mehta T."/>
            <person name="Meldrim J."/>
            <person name="Meneus L."/>
            <person name="Mihai O."/>
            <person name="Mihalev A."/>
            <person name="Mihova T."/>
            <person name="Mittelman R."/>
            <person name="Mlenga V."/>
            <person name="Montmayeur A."/>
            <person name="Mulrain L."/>
            <person name="Navidi A."/>
            <person name="Naylor J."/>
            <person name="Negash T."/>
            <person name="Nguyen T."/>
            <person name="Nguyen N."/>
            <person name="Nicol R."/>
            <person name="Norbu C."/>
            <person name="Norbu N."/>
            <person name="Novod N."/>
            <person name="O'Neill B."/>
            <person name="Osman S."/>
            <person name="Markiewicz E."/>
            <person name="Oyono O.L."/>
            <person name="Patti C."/>
            <person name="Phunkhang P."/>
            <person name="Pierre F."/>
            <person name="Priest M."/>
            <person name="Raghuraman S."/>
            <person name="Rege F."/>
            <person name="Reyes R."/>
            <person name="Rise C."/>
            <person name="Rogov P."/>
            <person name="Ross K."/>
            <person name="Ryan E."/>
            <person name="Settipalli S."/>
            <person name="Shea T."/>
            <person name="Sherpa N."/>
            <person name="Shi L."/>
            <person name="Shih D."/>
            <person name="Sparrow T."/>
            <person name="Spaulding J."/>
            <person name="Stalker J."/>
            <person name="Stange-Thomann N."/>
            <person name="Stavropoulos S."/>
            <person name="Stone C."/>
            <person name="Strader C."/>
            <person name="Tesfaye S."/>
            <person name="Thomson T."/>
            <person name="Thoulutsang Y."/>
            <person name="Thoulutsang D."/>
            <person name="Topham K."/>
            <person name="Topping I."/>
            <person name="Tsamla T."/>
            <person name="Vassiliev H."/>
            <person name="Vo A."/>
            <person name="Wangchuk T."/>
            <person name="Wangdi T."/>
            <person name="Weiand M."/>
            <person name="Wilkinson J."/>
            <person name="Wilson A."/>
            <person name="Yadav S."/>
            <person name="Young G."/>
            <person name="Yu Q."/>
            <person name="Zembek L."/>
            <person name="Zhong D."/>
            <person name="Zimmer A."/>
            <person name="Zwirko Z."/>
            <person name="Jaffe D.B."/>
            <person name="Alvarez P."/>
            <person name="Brockman W."/>
            <person name="Butler J."/>
            <person name="Chin C."/>
            <person name="Gnerre S."/>
            <person name="Grabherr M."/>
            <person name="Kleber M."/>
            <person name="Mauceli E."/>
            <person name="MacCallum I."/>
        </authorList>
    </citation>
    <scope>NUCLEOTIDE SEQUENCE [LARGE SCALE GENOMIC DNA]</scope>
    <source>
        <strain evidence="11">Tucson 15010-1051.87</strain>
    </source>
</reference>
<dbReference type="Proteomes" id="UP000008792">
    <property type="component" value="Unassembled WGS sequence"/>
</dbReference>
<evidence type="ECO:0000256" key="7">
    <source>
        <dbReference type="ARBA" id="ARBA00023136"/>
    </source>
</evidence>
<keyword evidence="7" id="KW-0472">Membrane</keyword>
<dbReference type="eggNOG" id="KOG4735">
    <property type="taxonomic scope" value="Eukaryota"/>
</dbReference>
<comment type="subcellular location">
    <subcellularLocation>
        <location evidence="1">Membrane</location>
        <topology evidence="1">Single-pass membrane protein</topology>
    </subcellularLocation>
</comment>
<dbReference type="GO" id="GO:0016757">
    <property type="term" value="F:glycosyltransferase activity"/>
    <property type="evidence" value="ECO:0007669"/>
    <property type="project" value="UniProtKB-UniRule"/>
</dbReference>
<evidence type="ECO:0000256" key="2">
    <source>
        <dbReference type="ARBA" id="ARBA00007647"/>
    </source>
</evidence>
<evidence type="ECO:0000256" key="4">
    <source>
        <dbReference type="ARBA" id="ARBA00022679"/>
    </source>
</evidence>